<dbReference type="Proteomes" id="UP000092931">
    <property type="component" value="Chromosome"/>
</dbReference>
<organism evidence="1 2">
    <name type="scientific">Thermoclostridium stercorarium subsp. leptospartum DSM 9219</name>
    <dbReference type="NCBI Taxonomy" id="1346611"/>
    <lineage>
        <taxon>Bacteria</taxon>
        <taxon>Bacillati</taxon>
        <taxon>Bacillota</taxon>
        <taxon>Clostridia</taxon>
        <taxon>Eubacteriales</taxon>
        <taxon>Oscillospiraceae</taxon>
        <taxon>Thermoclostridium</taxon>
    </lineage>
</organism>
<reference evidence="1 2" key="1">
    <citation type="submission" date="2016-02" db="EMBL/GenBank/DDBJ databases">
        <title>Comparison of Clostridium stercorarium subspecies using comparative genomics and transcriptomics.</title>
        <authorList>
            <person name="Schellenberg J."/>
            <person name="Thallinger G."/>
            <person name="Levin D.B."/>
            <person name="Zhang X."/>
            <person name="Alvare G."/>
            <person name="Fristensky B."/>
            <person name="Sparling R."/>
        </authorList>
    </citation>
    <scope>NUCLEOTIDE SEQUENCE [LARGE SCALE GENOMIC DNA]</scope>
    <source>
        <strain evidence="1 2">DSM 9219</strain>
    </source>
</reference>
<accession>A0A1B1YJC8</accession>
<evidence type="ECO:0008006" key="3">
    <source>
        <dbReference type="Google" id="ProtNLM"/>
    </source>
</evidence>
<protein>
    <recommendedName>
        <fullName evidence="3">DUF5659 domain-containing protein</fullName>
    </recommendedName>
</protein>
<sequence length="68" mass="8045">MPRTKNRGDVYVYNLVQAQFFLDCGLRPVAVGRGKHGDVFLRFKRDEATEEAFQRWTNFAREMKSKMM</sequence>
<evidence type="ECO:0000313" key="1">
    <source>
        <dbReference type="EMBL" id="ANX00889.1"/>
    </source>
</evidence>
<evidence type="ECO:0000313" key="2">
    <source>
        <dbReference type="Proteomes" id="UP000092931"/>
    </source>
</evidence>
<gene>
    <name evidence="1" type="ORF">CSTERLE_04465</name>
</gene>
<name>A0A1B1YJC8_THEST</name>
<proteinExistence type="predicted"/>
<dbReference type="EMBL" id="CP014673">
    <property type="protein sequence ID" value="ANX00889.1"/>
    <property type="molecule type" value="Genomic_DNA"/>
</dbReference>
<dbReference type="AlphaFoldDB" id="A0A1B1YJC8"/>